<dbReference type="Proteomes" id="UP000288843">
    <property type="component" value="Unassembled WGS sequence"/>
</dbReference>
<sequence length="59" mass="6639">MTWINRQRGRSAHCINTQDNCNFIHSLCDDFSLYLTSGLPLSSSGQKTVLFTAFKVTGR</sequence>
<comment type="caution">
    <text evidence="1">The sequence shown here is derived from an EMBL/GenBank/DDBJ whole genome shotgun (WGS) entry which is preliminary data.</text>
</comment>
<evidence type="ECO:0000313" key="1">
    <source>
        <dbReference type="EMBL" id="RWT24730.1"/>
    </source>
</evidence>
<proteinExistence type="predicted"/>
<dbReference type="EMBL" id="QKOX01000004">
    <property type="protein sequence ID" value="RWT24730.1"/>
    <property type="molecule type" value="Genomic_DNA"/>
</dbReference>
<protein>
    <submittedName>
        <fullName evidence="1">Uncharacterized protein</fullName>
    </submittedName>
</protein>
<reference evidence="1 2" key="1">
    <citation type="submission" date="2018-06" db="EMBL/GenBank/DDBJ databases">
        <title>Carbapenemase-producing Enterobacteriaceae present in wastewater treatment plant effluent and nearby surface waters in the US.</title>
        <authorList>
            <person name="Mathys D.A."/>
            <person name="Mollenkopf D.F."/>
            <person name="Feicht S.M."/>
            <person name="Adams R.J."/>
            <person name="Albers A.L."/>
            <person name="Stuever D.M."/>
            <person name="Daniels J.B."/>
            <person name="Wittum T.E."/>
        </authorList>
    </citation>
    <scope>NUCLEOTIDE SEQUENCE [LARGE SCALE GENOMIC DNA]</scope>
    <source>
        <strain evidence="1 2">GEO_47_Down_B</strain>
    </source>
</reference>
<dbReference type="AlphaFoldDB" id="A0A443VRQ6"/>
<accession>A0A443VRQ6</accession>
<name>A0A443VRQ6_RAOPL</name>
<evidence type="ECO:0000313" key="2">
    <source>
        <dbReference type="Proteomes" id="UP000288843"/>
    </source>
</evidence>
<gene>
    <name evidence="1" type="ORF">DN603_04795</name>
</gene>
<organism evidence="1 2">
    <name type="scientific">Raoultella planticola</name>
    <name type="common">Klebsiella planticola</name>
    <dbReference type="NCBI Taxonomy" id="575"/>
    <lineage>
        <taxon>Bacteria</taxon>
        <taxon>Pseudomonadati</taxon>
        <taxon>Pseudomonadota</taxon>
        <taxon>Gammaproteobacteria</taxon>
        <taxon>Enterobacterales</taxon>
        <taxon>Enterobacteriaceae</taxon>
        <taxon>Klebsiella/Raoultella group</taxon>
        <taxon>Raoultella</taxon>
    </lineage>
</organism>